<dbReference type="Proteomes" id="UP000231501">
    <property type="component" value="Unassembled WGS sequence"/>
</dbReference>
<comment type="caution">
    <text evidence="1">The sequence shown here is derived from an EMBL/GenBank/DDBJ whole genome shotgun (WGS) entry which is preliminary data.</text>
</comment>
<keyword evidence="2" id="KW-1185">Reference proteome</keyword>
<evidence type="ECO:0000313" key="2">
    <source>
        <dbReference type="Proteomes" id="UP000231501"/>
    </source>
</evidence>
<accession>A0A2G9C8W0</accession>
<gene>
    <name evidence="1" type="ORF">CS062_12625</name>
</gene>
<dbReference type="OrthoDB" id="8909886at2"/>
<name>A0A2G9C8W0_9BURK</name>
<dbReference type="RefSeq" id="WP_099861992.1">
    <property type="nucleotide sequence ID" value="NZ_PEOG01000030.1"/>
</dbReference>
<evidence type="ECO:0000313" key="1">
    <source>
        <dbReference type="EMBL" id="PIM52843.1"/>
    </source>
</evidence>
<dbReference type="AlphaFoldDB" id="A0A2G9C8W0"/>
<proteinExistence type="predicted"/>
<dbReference type="EMBL" id="PEOG01000030">
    <property type="protein sequence ID" value="PIM52843.1"/>
    <property type="molecule type" value="Genomic_DNA"/>
</dbReference>
<sequence>MSYSVYVEAKISADGNFADCKYFKDYQGTEEIPGSEIHIPIDSGNCIFSQAESTELLLIGATFKTIGSTPGMNASNFAPADDENNVSFAMPTTQSIVKGVVLLFSTPGTVQNLYPSSDPQVLNDGPATC</sequence>
<organism evidence="1 2">
    <name type="scientific">Roseateles chitinivorans</name>
    <dbReference type="NCBI Taxonomy" id="2917965"/>
    <lineage>
        <taxon>Bacteria</taxon>
        <taxon>Pseudomonadati</taxon>
        <taxon>Pseudomonadota</taxon>
        <taxon>Betaproteobacteria</taxon>
        <taxon>Burkholderiales</taxon>
        <taxon>Sphaerotilaceae</taxon>
        <taxon>Roseateles</taxon>
    </lineage>
</organism>
<protein>
    <submittedName>
        <fullName evidence="1">Uncharacterized protein</fullName>
    </submittedName>
</protein>
<reference evidence="1 2" key="1">
    <citation type="submission" date="2017-11" db="EMBL/GenBank/DDBJ databases">
        <title>Draft genome sequence of Mitsuaria sp. HWN-4.</title>
        <authorList>
            <person name="Gundlapally S.R."/>
        </authorList>
    </citation>
    <scope>NUCLEOTIDE SEQUENCE [LARGE SCALE GENOMIC DNA]</scope>
    <source>
        <strain evidence="1 2">HWN-4</strain>
    </source>
</reference>